<protein>
    <recommendedName>
        <fullName evidence="1">YdhG-like domain-containing protein</fullName>
    </recommendedName>
</protein>
<proteinExistence type="predicted"/>
<sequence>MSDDVLGHIESLRTKAGQEWQADVAVALRQAVHLAIPDVRERLQYGKPHFLKGQKYAAVISASKAALSFTIFNAAELATPGDGFFEPGPAERKTIKIKEGQQPDYALLTTLVREAAAGL</sequence>
<dbReference type="SUPFAM" id="SSF159888">
    <property type="entry name" value="YdhG-like"/>
    <property type="match status" value="1"/>
</dbReference>
<comment type="caution">
    <text evidence="2">The sequence shown here is derived from an EMBL/GenBank/DDBJ whole genome shotgun (WGS) entry which is preliminary data.</text>
</comment>
<organism evidence="2 3">
    <name type="scientific">Allocatelliglobosispora scoriae</name>
    <dbReference type="NCBI Taxonomy" id="643052"/>
    <lineage>
        <taxon>Bacteria</taxon>
        <taxon>Bacillati</taxon>
        <taxon>Actinomycetota</taxon>
        <taxon>Actinomycetes</taxon>
        <taxon>Micromonosporales</taxon>
        <taxon>Micromonosporaceae</taxon>
        <taxon>Allocatelliglobosispora</taxon>
    </lineage>
</organism>
<gene>
    <name evidence="2" type="ORF">F4553_007322</name>
</gene>
<dbReference type="Pfam" id="PF08818">
    <property type="entry name" value="DUF1801"/>
    <property type="match status" value="1"/>
</dbReference>
<dbReference type="Gene3D" id="3.90.1150.200">
    <property type="match status" value="1"/>
</dbReference>
<dbReference type="Proteomes" id="UP000587527">
    <property type="component" value="Unassembled WGS sequence"/>
</dbReference>
<evidence type="ECO:0000259" key="1">
    <source>
        <dbReference type="Pfam" id="PF08818"/>
    </source>
</evidence>
<dbReference type="EMBL" id="JACHMN010000003">
    <property type="protein sequence ID" value="MBB5873888.1"/>
    <property type="molecule type" value="Genomic_DNA"/>
</dbReference>
<feature type="domain" description="YdhG-like" evidence="1">
    <location>
        <begin position="23"/>
        <end position="115"/>
    </location>
</feature>
<reference evidence="2 3" key="1">
    <citation type="submission" date="2020-08" db="EMBL/GenBank/DDBJ databases">
        <title>Sequencing the genomes of 1000 actinobacteria strains.</title>
        <authorList>
            <person name="Klenk H.-P."/>
        </authorList>
    </citation>
    <scope>NUCLEOTIDE SEQUENCE [LARGE SCALE GENOMIC DNA]</scope>
    <source>
        <strain evidence="2 3">DSM 45362</strain>
    </source>
</reference>
<name>A0A841C298_9ACTN</name>
<evidence type="ECO:0000313" key="2">
    <source>
        <dbReference type="EMBL" id="MBB5873888.1"/>
    </source>
</evidence>
<evidence type="ECO:0000313" key="3">
    <source>
        <dbReference type="Proteomes" id="UP000587527"/>
    </source>
</evidence>
<dbReference type="RefSeq" id="WP_184845546.1">
    <property type="nucleotide sequence ID" value="NZ_JACHMN010000003.1"/>
</dbReference>
<keyword evidence="3" id="KW-1185">Reference proteome</keyword>
<dbReference type="AlphaFoldDB" id="A0A841C298"/>
<dbReference type="InterPro" id="IPR014922">
    <property type="entry name" value="YdhG-like"/>
</dbReference>
<accession>A0A841C298</accession>